<keyword evidence="6" id="KW-0804">Transcription</keyword>
<feature type="DNA-binding region" description="OmpR/PhoB-type" evidence="9">
    <location>
        <begin position="129"/>
        <end position="228"/>
    </location>
</feature>
<dbReference type="Proteomes" id="UP000231092">
    <property type="component" value="Unassembled WGS sequence"/>
</dbReference>
<protein>
    <recommendedName>
        <fullName evidence="1">Stage 0 sporulation protein A homolog</fullName>
    </recommendedName>
</protein>
<gene>
    <name evidence="12" type="ORF">H171_2466</name>
</gene>
<dbReference type="GO" id="GO:0005829">
    <property type="term" value="C:cytosol"/>
    <property type="evidence" value="ECO:0007669"/>
    <property type="project" value="TreeGrafter"/>
</dbReference>
<dbReference type="SMART" id="SM00448">
    <property type="entry name" value="REC"/>
    <property type="match status" value="1"/>
</dbReference>
<proteinExistence type="predicted"/>
<dbReference type="RefSeq" id="WP_100305391.1">
    <property type="nucleotide sequence ID" value="NZ_PGET01000001.1"/>
</dbReference>
<dbReference type="GO" id="GO:0000976">
    <property type="term" value="F:transcription cis-regulatory region binding"/>
    <property type="evidence" value="ECO:0007669"/>
    <property type="project" value="TreeGrafter"/>
</dbReference>
<evidence type="ECO:0000256" key="9">
    <source>
        <dbReference type="PROSITE-ProRule" id="PRU01091"/>
    </source>
</evidence>
<dbReference type="Gene3D" id="3.40.50.2300">
    <property type="match status" value="1"/>
</dbReference>
<evidence type="ECO:0000256" key="8">
    <source>
        <dbReference type="PROSITE-ProRule" id="PRU00169"/>
    </source>
</evidence>
<dbReference type="Pfam" id="PF00486">
    <property type="entry name" value="Trans_reg_C"/>
    <property type="match status" value="1"/>
</dbReference>
<dbReference type="FunFam" id="3.40.50.2300:FF:000001">
    <property type="entry name" value="DNA-binding response regulator PhoB"/>
    <property type="match status" value="1"/>
</dbReference>
<evidence type="ECO:0000256" key="2">
    <source>
        <dbReference type="ARBA" id="ARBA00022553"/>
    </source>
</evidence>
<feature type="modified residue" description="4-aspartylphosphate" evidence="8">
    <location>
        <position position="51"/>
    </location>
</feature>
<name>A0A2M8Z680_9FIRM</name>
<dbReference type="FunFam" id="1.10.10.10:FF:000018">
    <property type="entry name" value="DNA-binding response regulator ResD"/>
    <property type="match status" value="1"/>
</dbReference>
<accession>A0A2M8Z680</accession>
<evidence type="ECO:0000256" key="6">
    <source>
        <dbReference type="ARBA" id="ARBA00023163"/>
    </source>
</evidence>
<dbReference type="PANTHER" id="PTHR48111:SF26">
    <property type="entry name" value="STAGE 0 SPORULATION PROTEIN A HOMOLOG"/>
    <property type="match status" value="1"/>
</dbReference>
<evidence type="ECO:0000256" key="4">
    <source>
        <dbReference type="ARBA" id="ARBA00023015"/>
    </source>
</evidence>
<comment type="caution">
    <text evidence="12">The sequence shown here is derived from an EMBL/GenBank/DDBJ whole genome shotgun (WGS) entry which is preliminary data.</text>
</comment>
<sequence length="231" mass="25955">MKILLVEDDKEISEMLVDFLQMEGFEVHGSFDGEQGVKTFSSGSYDLVILDLMLPKISGLEVMKRIRKESVVPIIILSAKDTESDKIFGLGLGADDYITKPFSLTEVLARVKANLRRTTQYSSGGETTSVCLGLGDLEMNLESHTVHKSGQSVDLTAKEYEILRLLLSNPKKVYTKAQLYSFIWQDDYLGDENAVNVHISRLRTKIEDDPRKPKYILTVWGIGYKLGSPKE</sequence>
<dbReference type="Pfam" id="PF00072">
    <property type="entry name" value="Response_reg"/>
    <property type="match status" value="1"/>
</dbReference>
<evidence type="ECO:0000256" key="3">
    <source>
        <dbReference type="ARBA" id="ARBA00023012"/>
    </source>
</evidence>
<dbReference type="GO" id="GO:0032993">
    <property type="term" value="C:protein-DNA complex"/>
    <property type="evidence" value="ECO:0007669"/>
    <property type="project" value="TreeGrafter"/>
</dbReference>
<evidence type="ECO:0000259" key="10">
    <source>
        <dbReference type="PROSITE" id="PS50110"/>
    </source>
</evidence>
<feature type="domain" description="Response regulatory" evidence="10">
    <location>
        <begin position="2"/>
        <end position="115"/>
    </location>
</feature>
<dbReference type="Gene3D" id="6.10.250.690">
    <property type="match status" value="1"/>
</dbReference>
<dbReference type="InterPro" id="IPR011006">
    <property type="entry name" value="CheY-like_superfamily"/>
</dbReference>
<reference evidence="12 13" key="1">
    <citation type="submission" date="2017-11" db="EMBL/GenBank/DDBJ databases">
        <title>Understudied soil microbes with underappreciated capabilities: Untangling the Clostridium saccharolyticum group.</title>
        <authorList>
            <person name="Leschine S."/>
        </authorList>
    </citation>
    <scope>NUCLEOTIDE SEQUENCE [LARGE SCALE GENOMIC DNA]</scope>
    <source>
        <strain evidence="12 13">18A</strain>
    </source>
</reference>
<evidence type="ECO:0000256" key="5">
    <source>
        <dbReference type="ARBA" id="ARBA00023125"/>
    </source>
</evidence>
<dbReference type="InterPro" id="IPR039420">
    <property type="entry name" value="WalR-like"/>
</dbReference>
<evidence type="ECO:0000313" key="12">
    <source>
        <dbReference type="EMBL" id="PJJ28943.1"/>
    </source>
</evidence>
<dbReference type="AlphaFoldDB" id="A0A2M8Z680"/>
<dbReference type="OrthoDB" id="9790442at2"/>
<evidence type="ECO:0000256" key="7">
    <source>
        <dbReference type="ARBA" id="ARBA00024867"/>
    </source>
</evidence>
<dbReference type="GO" id="GO:0000156">
    <property type="term" value="F:phosphorelay response regulator activity"/>
    <property type="evidence" value="ECO:0007669"/>
    <property type="project" value="TreeGrafter"/>
</dbReference>
<dbReference type="InterPro" id="IPR001789">
    <property type="entry name" value="Sig_transdc_resp-reg_receiver"/>
</dbReference>
<keyword evidence="3" id="KW-0902">Two-component regulatory system</keyword>
<dbReference type="CDD" id="cd00383">
    <property type="entry name" value="trans_reg_C"/>
    <property type="match status" value="1"/>
</dbReference>
<dbReference type="EMBL" id="PGET01000001">
    <property type="protein sequence ID" value="PJJ28943.1"/>
    <property type="molecule type" value="Genomic_DNA"/>
</dbReference>
<evidence type="ECO:0000259" key="11">
    <source>
        <dbReference type="PROSITE" id="PS51755"/>
    </source>
</evidence>
<evidence type="ECO:0000256" key="1">
    <source>
        <dbReference type="ARBA" id="ARBA00018672"/>
    </source>
</evidence>
<dbReference type="InterPro" id="IPR001867">
    <property type="entry name" value="OmpR/PhoB-type_DNA-bd"/>
</dbReference>
<keyword evidence="2 8" id="KW-0597">Phosphoprotein</keyword>
<dbReference type="SUPFAM" id="SSF52172">
    <property type="entry name" value="CheY-like"/>
    <property type="match status" value="1"/>
</dbReference>
<feature type="domain" description="OmpR/PhoB-type" evidence="11">
    <location>
        <begin position="129"/>
        <end position="228"/>
    </location>
</feature>
<dbReference type="PROSITE" id="PS51755">
    <property type="entry name" value="OMPR_PHOB"/>
    <property type="match status" value="1"/>
</dbReference>
<dbReference type="Gene3D" id="1.10.10.10">
    <property type="entry name" value="Winged helix-like DNA-binding domain superfamily/Winged helix DNA-binding domain"/>
    <property type="match status" value="1"/>
</dbReference>
<dbReference type="PROSITE" id="PS50110">
    <property type="entry name" value="RESPONSE_REGULATORY"/>
    <property type="match status" value="1"/>
</dbReference>
<dbReference type="CDD" id="cd17574">
    <property type="entry name" value="REC_OmpR"/>
    <property type="match status" value="1"/>
</dbReference>
<organism evidence="12 13">
    <name type="scientific">[Clostridium] celerecrescens 18A</name>
    <dbReference type="NCBI Taxonomy" id="1286362"/>
    <lineage>
        <taxon>Bacteria</taxon>
        <taxon>Bacillati</taxon>
        <taxon>Bacillota</taxon>
        <taxon>Clostridia</taxon>
        <taxon>Lachnospirales</taxon>
        <taxon>Lachnospiraceae</taxon>
        <taxon>Lacrimispora</taxon>
    </lineage>
</organism>
<keyword evidence="5 9" id="KW-0238">DNA-binding</keyword>
<dbReference type="GO" id="GO:0006355">
    <property type="term" value="P:regulation of DNA-templated transcription"/>
    <property type="evidence" value="ECO:0007669"/>
    <property type="project" value="InterPro"/>
</dbReference>
<dbReference type="InterPro" id="IPR016032">
    <property type="entry name" value="Sig_transdc_resp-reg_C-effctor"/>
</dbReference>
<dbReference type="InterPro" id="IPR036388">
    <property type="entry name" value="WH-like_DNA-bd_sf"/>
</dbReference>
<dbReference type="SUPFAM" id="SSF46894">
    <property type="entry name" value="C-terminal effector domain of the bipartite response regulators"/>
    <property type="match status" value="1"/>
</dbReference>
<evidence type="ECO:0000313" key="13">
    <source>
        <dbReference type="Proteomes" id="UP000231092"/>
    </source>
</evidence>
<dbReference type="PANTHER" id="PTHR48111">
    <property type="entry name" value="REGULATOR OF RPOS"/>
    <property type="match status" value="1"/>
</dbReference>
<comment type="function">
    <text evidence="7">May play the central regulatory role in sporulation. It may be an element of the effector pathway responsible for the activation of sporulation genes in response to nutritional stress. Spo0A may act in concert with spo0H (a sigma factor) to control the expression of some genes that are critical to the sporulation process.</text>
</comment>
<dbReference type="SMART" id="SM00862">
    <property type="entry name" value="Trans_reg_C"/>
    <property type="match status" value="1"/>
</dbReference>
<keyword evidence="4" id="KW-0805">Transcription regulation</keyword>